<evidence type="ECO:0000313" key="2">
    <source>
        <dbReference type="Proteomes" id="UP000241071"/>
    </source>
</evidence>
<proteinExistence type="predicted"/>
<accession>M1NNE2</accession>
<dbReference type="Proteomes" id="UP000241071">
    <property type="component" value="Segment"/>
</dbReference>
<reference evidence="1 2" key="1">
    <citation type="submission" date="2012-10" db="EMBL/GenBank/DDBJ databases">
        <title>Complete genome sequence of Moumouvirus goulette.</title>
        <authorList>
            <person name="Fournous G."/>
            <person name="Bougalmi M."/>
            <person name="Colson P."/>
        </authorList>
    </citation>
    <scope>NUCLEOTIDE SEQUENCE [LARGE SCALE GENOMIC DNA]</scope>
</reference>
<keyword evidence="2" id="KW-1185">Reference proteome</keyword>
<protein>
    <submittedName>
        <fullName evidence="1">Uncharacterized protein</fullName>
    </submittedName>
</protein>
<name>M1NNE2_9VIRU</name>
<dbReference type="EMBL" id="KC008572">
    <property type="protein sequence ID" value="AGF85575.1"/>
    <property type="molecule type" value="Genomic_DNA"/>
</dbReference>
<sequence>MSDNITCICGKILPTDKSFSVYGKNFCSIKCLKPYKQVEDEKRKPKKSVLLQNINIDYGSCC</sequence>
<organism evidence="1 2">
    <name type="scientific">Moumouvirus goulette</name>
    <dbReference type="NCBI Taxonomy" id="1247379"/>
    <lineage>
        <taxon>Viruses</taxon>
        <taxon>Varidnaviria</taxon>
        <taxon>Bamfordvirae</taxon>
        <taxon>Nucleocytoviricota</taxon>
        <taxon>Megaviricetes</taxon>
        <taxon>Imitervirales</taxon>
        <taxon>Mimiviridae</taxon>
        <taxon>Megamimivirinae</taxon>
        <taxon>Moumouvirus</taxon>
        <taxon>Moumouvirus goulettemassiliense</taxon>
    </lineage>
</organism>
<gene>
    <name evidence="1" type="ORF">glt_00770</name>
</gene>
<evidence type="ECO:0000313" key="1">
    <source>
        <dbReference type="EMBL" id="AGF85575.1"/>
    </source>
</evidence>